<dbReference type="Pfam" id="PF13586">
    <property type="entry name" value="DDE_Tnp_1_2"/>
    <property type="match status" value="1"/>
</dbReference>
<organism evidence="3">
    <name type="scientific">Rhizobium meliloti</name>
    <name type="common">Ensifer meliloti</name>
    <name type="synonym">Sinorhizobium meliloti</name>
    <dbReference type="NCBI Taxonomy" id="382"/>
    <lineage>
        <taxon>Bacteria</taxon>
        <taxon>Pseudomonadati</taxon>
        <taxon>Pseudomonadota</taxon>
        <taxon>Alphaproteobacteria</taxon>
        <taxon>Hyphomicrobiales</taxon>
        <taxon>Rhizobiaceae</taxon>
        <taxon>Sinorhizobium/Ensifer group</taxon>
        <taxon>Sinorhizobium</taxon>
    </lineage>
</organism>
<dbReference type="InterPro" id="IPR025668">
    <property type="entry name" value="Tnp_DDE_dom"/>
</dbReference>
<protein>
    <submittedName>
        <fullName evidence="3">IS4 family transposase</fullName>
    </submittedName>
</protein>
<gene>
    <name evidence="3" type="ORF">pHRC017_0589</name>
</gene>
<evidence type="ECO:0000259" key="2">
    <source>
        <dbReference type="Pfam" id="PF13586"/>
    </source>
</evidence>
<dbReference type="AlphaFoldDB" id="I2E285"/>
<evidence type="ECO:0000313" key="3">
    <source>
        <dbReference type="EMBL" id="AFJ91603.1"/>
    </source>
</evidence>
<proteinExistence type="predicted"/>
<dbReference type="RefSeq" id="WP_015061518.1">
    <property type="nucleotide sequence ID" value="NC_019313.1"/>
</dbReference>
<keyword evidence="3" id="KW-0614">Plasmid</keyword>
<accession>I2E285</accession>
<feature type="domain" description="Transposase DDE" evidence="2">
    <location>
        <begin position="125"/>
        <end position="194"/>
    </location>
</feature>
<feature type="region of interest" description="Disordered" evidence="1">
    <location>
        <begin position="53"/>
        <end position="84"/>
    </location>
</feature>
<dbReference type="EMBL" id="JQ665880">
    <property type="protein sequence ID" value="AFJ91603.1"/>
    <property type="molecule type" value="Genomic_DNA"/>
</dbReference>
<geneLocation type="plasmid" evidence="3">
    <name>pHRC017</name>
</geneLocation>
<evidence type="ECO:0000256" key="1">
    <source>
        <dbReference type="SAM" id="MobiDB-lite"/>
    </source>
</evidence>
<reference evidence="3" key="1">
    <citation type="journal article" date="2012" name="Mol. Plant Microbe Interact.">
        <title>Rhizobial plasmids that cause impaired symbiotic nitrogen fixation and enhanced host invasion.</title>
        <authorList>
            <person name="Crook M.B."/>
            <person name="Lindsay D.P."/>
            <person name="Biggs M.B."/>
            <person name="Bentley J.S."/>
            <person name="Price J.C."/>
            <person name="Clement S.C."/>
            <person name="Clement M.J."/>
            <person name="Long S.R."/>
            <person name="Griffitts J.S."/>
        </authorList>
    </citation>
    <scope>NUCLEOTIDE SEQUENCE</scope>
    <source>
        <strain evidence="3">C017</strain>
        <plasmid evidence="3">pHRC017</plasmid>
    </source>
</reference>
<sequence length="196" mass="21582">MTDTDWANALEVCLPRRGRKAADDRLFLEAMHFFAVEICVGVRCRNASAIGIRSGSASRPPAQKREKGQALGRSRGGFTKNTHAKADKSGGIIAFDLTGEPIRFKTLLHIGPDITLRAALGHTNYSSKANRAAARARGIAPVIPHKANEKNAPAFARTLYKARARIEQGFGRLKRFMRVALRREKTARNFRSIISS</sequence>
<name>I2E285_RHIML</name>